<keyword evidence="5 6" id="KW-0472">Membrane</keyword>
<organism evidence="7 8">
    <name type="scientific">Micromonospora inaquosa</name>
    <dbReference type="NCBI Taxonomy" id="2203716"/>
    <lineage>
        <taxon>Bacteria</taxon>
        <taxon>Bacillati</taxon>
        <taxon>Actinomycetota</taxon>
        <taxon>Actinomycetes</taxon>
        <taxon>Micromonosporales</taxon>
        <taxon>Micromonosporaceae</taxon>
        <taxon>Micromonospora</taxon>
    </lineage>
</organism>
<dbReference type="InterPro" id="IPR011701">
    <property type="entry name" value="MFS"/>
</dbReference>
<feature type="transmembrane region" description="Helical" evidence="6">
    <location>
        <begin position="311"/>
        <end position="331"/>
    </location>
</feature>
<feature type="transmembrane region" description="Helical" evidence="6">
    <location>
        <begin position="224"/>
        <end position="245"/>
    </location>
</feature>
<dbReference type="GO" id="GO:0022857">
    <property type="term" value="F:transmembrane transporter activity"/>
    <property type="evidence" value="ECO:0007669"/>
    <property type="project" value="InterPro"/>
</dbReference>
<dbReference type="PANTHER" id="PTHR23513">
    <property type="entry name" value="INTEGRAL MEMBRANE EFFLUX PROTEIN-RELATED"/>
    <property type="match status" value="1"/>
</dbReference>
<dbReference type="InterPro" id="IPR036259">
    <property type="entry name" value="MFS_trans_sf"/>
</dbReference>
<feature type="transmembrane region" description="Helical" evidence="6">
    <location>
        <begin position="257"/>
        <end position="275"/>
    </location>
</feature>
<evidence type="ECO:0000256" key="3">
    <source>
        <dbReference type="ARBA" id="ARBA00022692"/>
    </source>
</evidence>
<dbReference type="OrthoDB" id="9815525at2"/>
<protein>
    <submittedName>
        <fullName evidence="7">MFS transporter</fullName>
    </submittedName>
</protein>
<feature type="transmembrane region" description="Helical" evidence="6">
    <location>
        <begin position="380"/>
        <end position="396"/>
    </location>
</feature>
<evidence type="ECO:0000313" key="7">
    <source>
        <dbReference type="EMBL" id="RQX00514.1"/>
    </source>
</evidence>
<accession>A0A3N9WHZ0</accession>
<evidence type="ECO:0000256" key="4">
    <source>
        <dbReference type="ARBA" id="ARBA00022989"/>
    </source>
</evidence>
<comment type="subcellular location">
    <subcellularLocation>
        <location evidence="1">Cell membrane</location>
        <topology evidence="1">Multi-pass membrane protein</topology>
    </subcellularLocation>
</comment>
<gene>
    <name evidence="7" type="ORF">DLJ59_21230</name>
</gene>
<dbReference type="PANTHER" id="PTHR23513:SF6">
    <property type="entry name" value="MAJOR FACILITATOR SUPERFAMILY ASSOCIATED DOMAIN-CONTAINING PROTEIN"/>
    <property type="match status" value="1"/>
</dbReference>
<dbReference type="CDD" id="cd06173">
    <property type="entry name" value="MFS_MefA_like"/>
    <property type="match status" value="1"/>
</dbReference>
<evidence type="ECO:0000256" key="1">
    <source>
        <dbReference type="ARBA" id="ARBA00004651"/>
    </source>
</evidence>
<name>A0A3N9WHZ0_9ACTN</name>
<keyword evidence="2" id="KW-1003">Cell membrane</keyword>
<keyword evidence="8" id="KW-1185">Reference proteome</keyword>
<keyword evidence="3 6" id="KW-0812">Transmembrane</keyword>
<dbReference type="Pfam" id="PF07690">
    <property type="entry name" value="MFS_1"/>
    <property type="match status" value="1"/>
</dbReference>
<evidence type="ECO:0000313" key="8">
    <source>
        <dbReference type="Proteomes" id="UP000282312"/>
    </source>
</evidence>
<dbReference type="GO" id="GO:0005886">
    <property type="term" value="C:plasma membrane"/>
    <property type="evidence" value="ECO:0007669"/>
    <property type="project" value="UniProtKB-SubCell"/>
</dbReference>
<evidence type="ECO:0000256" key="6">
    <source>
        <dbReference type="SAM" id="Phobius"/>
    </source>
</evidence>
<reference evidence="7 8" key="1">
    <citation type="submission" date="2018-05" db="EMBL/GenBank/DDBJ databases">
        <title>Micromonospora from Atacama Desert.</title>
        <authorList>
            <person name="Carro L."/>
            <person name="Goodfellow M."/>
            <person name="Klenk H.-P."/>
        </authorList>
    </citation>
    <scope>NUCLEOTIDE SEQUENCE [LARGE SCALE GENOMIC DNA]</scope>
    <source>
        <strain evidence="7 8">LB39</strain>
    </source>
</reference>
<proteinExistence type="predicted"/>
<dbReference type="RefSeq" id="WP_124774376.1">
    <property type="nucleotide sequence ID" value="NZ_JBEZFR010000002.1"/>
</dbReference>
<sequence length="421" mass="45255">MSRSLWRHRDFMVLWSGRTLSETGDAISLLAIPLLAVTVLDAGALEVGVLTATRMVAYLLISLPAGVWVDRWPKRMLMVICLLLRAGLVATVAVGAWFGWVTMAQLWIVALLSGVCTVLYETAHHSLVPTIVAPDQLLDANGKMSTTYSVSMIAGYSVGGALISVMGVARTVGLDALAYLGNACSLLLIRRDEPARAEARERHFRRELAEGFSFVFRHPIMPRLVAAAATLNLFSQMIFALSVLYLVRVLRLSEGQVALTLALITIGGVTGGLVSGRLARVVGTARIIWAAPLGLGWLVLLVPASRPGWGMATYTLGMAALSALFAIYNAASISYRQRVCPPELLGRMTASVRWVIFGVMPLGALLGGALGSWIGVRPTLWIAAAGVWASGLWVLLSPLRWMRDLPADTAGKRNEEAIQVG</sequence>
<comment type="caution">
    <text evidence="7">The sequence shown here is derived from an EMBL/GenBank/DDBJ whole genome shotgun (WGS) entry which is preliminary data.</text>
</comment>
<feature type="transmembrane region" description="Helical" evidence="6">
    <location>
        <begin position="76"/>
        <end position="98"/>
    </location>
</feature>
<dbReference type="Proteomes" id="UP000282312">
    <property type="component" value="Unassembled WGS sequence"/>
</dbReference>
<keyword evidence="4 6" id="KW-1133">Transmembrane helix</keyword>
<dbReference type="EMBL" id="QGSZ01000241">
    <property type="protein sequence ID" value="RQX00514.1"/>
    <property type="molecule type" value="Genomic_DNA"/>
</dbReference>
<feature type="transmembrane region" description="Helical" evidence="6">
    <location>
        <begin position="52"/>
        <end position="69"/>
    </location>
</feature>
<evidence type="ECO:0000256" key="2">
    <source>
        <dbReference type="ARBA" id="ARBA00022475"/>
    </source>
</evidence>
<feature type="transmembrane region" description="Helical" evidence="6">
    <location>
        <begin position="352"/>
        <end position="374"/>
    </location>
</feature>
<evidence type="ECO:0000256" key="5">
    <source>
        <dbReference type="ARBA" id="ARBA00023136"/>
    </source>
</evidence>
<dbReference type="Gene3D" id="1.20.1250.20">
    <property type="entry name" value="MFS general substrate transporter like domains"/>
    <property type="match status" value="1"/>
</dbReference>
<dbReference type="SUPFAM" id="SSF103473">
    <property type="entry name" value="MFS general substrate transporter"/>
    <property type="match status" value="1"/>
</dbReference>
<dbReference type="AlphaFoldDB" id="A0A3N9WHZ0"/>
<feature type="transmembrane region" description="Helical" evidence="6">
    <location>
        <begin position="287"/>
        <end position="305"/>
    </location>
</feature>